<organism evidence="11 12">
    <name type="scientific">Tessaracoccus flavus</name>
    <dbReference type="NCBI Taxonomy" id="1610493"/>
    <lineage>
        <taxon>Bacteria</taxon>
        <taxon>Bacillati</taxon>
        <taxon>Actinomycetota</taxon>
        <taxon>Actinomycetes</taxon>
        <taxon>Propionibacteriales</taxon>
        <taxon>Propionibacteriaceae</taxon>
        <taxon>Tessaracoccus</taxon>
    </lineage>
</organism>
<evidence type="ECO:0000256" key="7">
    <source>
        <dbReference type="ARBA" id="ARBA00022989"/>
    </source>
</evidence>
<evidence type="ECO:0000313" key="11">
    <source>
        <dbReference type="EMBL" id="AQP44018.1"/>
    </source>
</evidence>
<keyword evidence="7" id="KW-1133">Transmembrane helix</keyword>
<dbReference type="EMBL" id="CP019605">
    <property type="protein sequence ID" value="AQP44018.1"/>
    <property type="molecule type" value="Genomic_DNA"/>
</dbReference>
<dbReference type="PIRSF" id="PIRSF017385">
    <property type="entry name" value="CtaF"/>
    <property type="match status" value="1"/>
</dbReference>
<keyword evidence="12" id="KW-1185">Reference proteome</keyword>
<reference evidence="11 12" key="1">
    <citation type="journal article" date="2016" name="Int. J. Syst. Evol. Microbiol.">
        <title>Tessaracoccus flavus sp. nov., isolated from the drainage system of a lindane-producing factory.</title>
        <authorList>
            <person name="Kumari R."/>
            <person name="Singh P."/>
            <person name="Schumann P."/>
            <person name="Lal R."/>
        </authorList>
    </citation>
    <scope>NUCLEOTIDE SEQUENCE [LARGE SCALE GENOMIC DNA]</scope>
    <source>
        <strain evidence="11 12">RP1T</strain>
    </source>
</reference>
<dbReference type="AlphaFoldDB" id="A0A1Q2CD26"/>
<name>A0A1Q2CD26_9ACTN</name>
<dbReference type="OrthoDB" id="5244617at2"/>
<comment type="function">
    <text evidence="1 10">Part of cytochrome c oxidase, its function is unknown.</text>
</comment>
<evidence type="ECO:0000256" key="5">
    <source>
        <dbReference type="ARBA" id="ARBA00022692"/>
    </source>
</evidence>
<evidence type="ECO:0000256" key="2">
    <source>
        <dbReference type="ARBA" id="ARBA00004651"/>
    </source>
</evidence>
<gene>
    <name evidence="11" type="ORF">RPIT_03645</name>
</gene>
<evidence type="ECO:0000256" key="1">
    <source>
        <dbReference type="ARBA" id="ARBA00002536"/>
    </source>
</evidence>
<dbReference type="InterPro" id="IPR021050">
    <property type="entry name" value="Cyt_c_oxidase_su4_actinobac"/>
</dbReference>
<keyword evidence="5" id="KW-0812">Transmembrane</keyword>
<keyword evidence="6 10" id="KW-1278">Translocase</keyword>
<evidence type="ECO:0000256" key="3">
    <source>
        <dbReference type="ARBA" id="ARBA00006870"/>
    </source>
</evidence>
<dbReference type="RefSeq" id="WP_077340718.1">
    <property type="nucleotide sequence ID" value="NZ_CP019605.1"/>
</dbReference>
<evidence type="ECO:0000256" key="8">
    <source>
        <dbReference type="ARBA" id="ARBA00023136"/>
    </source>
</evidence>
<keyword evidence="4 10" id="KW-1003">Cell membrane</keyword>
<sequence length="132" mass="14633">MKSERWIFGFLGIYFGVVAPVYWLMSGEIAGTLALAFSGLLGALIAGYLHIQARNFDPRPEDRKDGEVYEAAGELGFFAPKSIWPFWAAVVVAVIFLGPALQQAWITLLGLGMGIWATSGWVLEFYRGDYKH</sequence>
<dbReference type="GO" id="GO:0004129">
    <property type="term" value="F:cytochrome-c oxidase activity"/>
    <property type="evidence" value="ECO:0007669"/>
    <property type="project" value="UniProtKB-EC"/>
</dbReference>
<evidence type="ECO:0000256" key="10">
    <source>
        <dbReference type="PIRNR" id="PIRNR017385"/>
    </source>
</evidence>
<accession>A0A1Q2CD26</accession>
<dbReference type="KEGG" id="tfl:RPIT_03645"/>
<evidence type="ECO:0000256" key="6">
    <source>
        <dbReference type="ARBA" id="ARBA00022967"/>
    </source>
</evidence>
<evidence type="ECO:0000256" key="4">
    <source>
        <dbReference type="ARBA" id="ARBA00022475"/>
    </source>
</evidence>
<dbReference type="Pfam" id="PF12270">
    <property type="entry name" value="Cyt_c_ox_IV"/>
    <property type="match status" value="1"/>
</dbReference>
<dbReference type="GO" id="GO:0022900">
    <property type="term" value="P:electron transport chain"/>
    <property type="evidence" value="ECO:0007669"/>
    <property type="project" value="InterPro"/>
</dbReference>
<comment type="similarity">
    <text evidence="3 10">Belongs to the cytochrome c oxidase bacterial subunit CtaF family.</text>
</comment>
<comment type="subunit">
    <text evidence="10">Associates with subunits I, II and III to form cytochrome c oxidase.</text>
</comment>
<proteinExistence type="inferred from homology"/>
<dbReference type="GO" id="GO:0005886">
    <property type="term" value="C:plasma membrane"/>
    <property type="evidence" value="ECO:0007669"/>
    <property type="project" value="UniProtKB-SubCell"/>
</dbReference>
<dbReference type="Proteomes" id="UP000188324">
    <property type="component" value="Chromosome"/>
</dbReference>
<comment type="subcellular location">
    <subcellularLocation>
        <location evidence="2">Cell membrane</location>
        <topology evidence="2">Multi-pass membrane protein</topology>
    </subcellularLocation>
</comment>
<protein>
    <recommendedName>
        <fullName evidence="10">Cytochrome c oxidase polypeptide 4</fullName>
        <ecNumber evidence="10">7.1.1.9</ecNumber>
    </recommendedName>
    <alternativeName>
        <fullName evidence="10">Cytochrome aa3 subunit 4</fullName>
    </alternativeName>
    <alternativeName>
        <fullName evidence="10">Cytochrome c oxidase polypeptide IV</fullName>
    </alternativeName>
</protein>
<dbReference type="EC" id="7.1.1.9" evidence="10"/>
<evidence type="ECO:0000256" key="9">
    <source>
        <dbReference type="ARBA" id="ARBA00047816"/>
    </source>
</evidence>
<comment type="catalytic activity">
    <reaction evidence="9 10">
        <text>4 Fe(II)-[cytochrome c] + O2 + 8 H(+)(in) = 4 Fe(III)-[cytochrome c] + 2 H2O + 4 H(+)(out)</text>
        <dbReference type="Rhea" id="RHEA:11436"/>
        <dbReference type="Rhea" id="RHEA-COMP:10350"/>
        <dbReference type="Rhea" id="RHEA-COMP:14399"/>
        <dbReference type="ChEBI" id="CHEBI:15377"/>
        <dbReference type="ChEBI" id="CHEBI:15378"/>
        <dbReference type="ChEBI" id="CHEBI:15379"/>
        <dbReference type="ChEBI" id="CHEBI:29033"/>
        <dbReference type="ChEBI" id="CHEBI:29034"/>
        <dbReference type="EC" id="7.1.1.9"/>
    </reaction>
</comment>
<dbReference type="STRING" id="1610493.RPIT_03645"/>
<keyword evidence="8 10" id="KW-0472">Membrane</keyword>
<evidence type="ECO:0000313" key="12">
    <source>
        <dbReference type="Proteomes" id="UP000188324"/>
    </source>
</evidence>